<reference evidence="4 5" key="1">
    <citation type="journal article" date="2017" name="Infect. Genet. Evol.">
        <title>The new phylogeny of the genus Mycobacterium: The old and the news.</title>
        <authorList>
            <person name="Tortoli E."/>
            <person name="Fedrizzi T."/>
            <person name="Meehan C.J."/>
            <person name="Trovato A."/>
            <person name="Grottola A."/>
            <person name="Giacobazzi E."/>
            <person name="Serpini G.F."/>
            <person name="Tagliazucchi S."/>
            <person name="Fabio A."/>
            <person name="Bettua C."/>
            <person name="Bertorelli R."/>
            <person name="Frascaro F."/>
            <person name="De Sanctis V."/>
            <person name="Pecorari M."/>
            <person name="Jousson O."/>
            <person name="Segata N."/>
            <person name="Cirillo D.M."/>
        </authorList>
    </citation>
    <scope>NUCLEOTIDE SEQUENCE [LARGE SCALE GENOMIC DNA]</scope>
    <source>
        <strain evidence="4 5">NCTC 12882</strain>
    </source>
</reference>
<sequence>MRAAKRSRPAPTWPPRRSAPPTWPSPDIMPDPRWAGPPEAIAIIFETGCPAAVLANNAAWAAESACHETSAGLSAINMAATAALWQGVGATASTAAGLGLNAGLQMLVGWIAEKVAVTQAAVDAFTSARSAVIPSAVCQANRDEWATANATNFFGIRTPEIVALDSEYFGEHWPHNSSVGWAYSGALSTLMAALAVPPPVAPMGASPAAPVAAGEAVAQAAAQTGMSDAMRASGQATQTVSAPADATGQVGSLTQPLQQGLSSAMQPLTTLVQSPMQAVQGSASMPQALMQSVTGVFPAAFTAAPEAVAESAVAGGGPAGGSGAGTPSTTGGMGAYPGAGLTSYTRPTNSFEAPTGGRPTGSRADSLGALREVHGLTTTSVAGGAAMPLSAGLPAREGGGPEKKSMTRARVSVGHGEDKPD</sequence>
<protein>
    <submittedName>
        <fullName evidence="4">PPE domain-containing protein</fullName>
    </submittedName>
</protein>
<dbReference type="AlphaFoldDB" id="A0A2G5PJH7"/>
<dbReference type="Gene3D" id="1.20.1260.20">
    <property type="entry name" value="PPE superfamily"/>
    <property type="match status" value="1"/>
</dbReference>
<feature type="region of interest" description="Disordered" evidence="2">
    <location>
        <begin position="233"/>
        <end position="252"/>
    </location>
</feature>
<evidence type="ECO:0000313" key="4">
    <source>
        <dbReference type="EMBL" id="PIB78193.1"/>
    </source>
</evidence>
<evidence type="ECO:0000259" key="3">
    <source>
        <dbReference type="Pfam" id="PF00823"/>
    </source>
</evidence>
<name>A0A2G5PJH7_MYCCE</name>
<evidence type="ECO:0000256" key="1">
    <source>
        <dbReference type="ARBA" id="ARBA00010652"/>
    </source>
</evidence>
<dbReference type="InterPro" id="IPR000030">
    <property type="entry name" value="PPE_dom"/>
</dbReference>
<dbReference type="OrthoDB" id="4721978at2"/>
<dbReference type="InterPro" id="IPR038332">
    <property type="entry name" value="PPE_sf"/>
</dbReference>
<feature type="domain" description="PPE" evidence="3">
    <location>
        <begin position="35"/>
        <end position="194"/>
    </location>
</feature>
<proteinExistence type="inferred from homology"/>
<dbReference type="Proteomes" id="UP000230971">
    <property type="component" value="Unassembled WGS sequence"/>
</dbReference>
<feature type="compositionally biased region" description="Pro residues" evidence="2">
    <location>
        <begin position="11"/>
        <end position="29"/>
    </location>
</feature>
<dbReference type="SUPFAM" id="SSF140459">
    <property type="entry name" value="PE/PPE dimer-like"/>
    <property type="match status" value="1"/>
</dbReference>
<evidence type="ECO:0000313" key="5">
    <source>
        <dbReference type="Proteomes" id="UP000230971"/>
    </source>
</evidence>
<organism evidence="4 5">
    <name type="scientific">Mycobacterium celatum</name>
    <dbReference type="NCBI Taxonomy" id="28045"/>
    <lineage>
        <taxon>Bacteria</taxon>
        <taxon>Bacillati</taxon>
        <taxon>Actinomycetota</taxon>
        <taxon>Actinomycetes</taxon>
        <taxon>Mycobacteriales</taxon>
        <taxon>Mycobacteriaceae</taxon>
        <taxon>Mycobacterium</taxon>
    </lineage>
</organism>
<feature type="compositionally biased region" description="Gly residues" evidence="2">
    <location>
        <begin position="314"/>
        <end position="324"/>
    </location>
</feature>
<comment type="caution">
    <text evidence="4">The sequence shown here is derived from an EMBL/GenBank/DDBJ whole genome shotgun (WGS) entry which is preliminary data.</text>
</comment>
<evidence type="ECO:0000256" key="2">
    <source>
        <dbReference type="SAM" id="MobiDB-lite"/>
    </source>
</evidence>
<gene>
    <name evidence="4" type="ORF">CQY23_14930</name>
</gene>
<feature type="region of interest" description="Disordered" evidence="2">
    <location>
        <begin position="1"/>
        <end position="32"/>
    </location>
</feature>
<accession>A0A2G5PJH7</accession>
<feature type="region of interest" description="Disordered" evidence="2">
    <location>
        <begin position="312"/>
        <end position="365"/>
    </location>
</feature>
<comment type="similarity">
    <text evidence="1">Belongs to the mycobacterial PPE family.</text>
</comment>
<feature type="region of interest" description="Disordered" evidence="2">
    <location>
        <begin position="379"/>
        <end position="421"/>
    </location>
</feature>
<dbReference type="EMBL" id="PDKV01000018">
    <property type="protein sequence ID" value="PIB78193.1"/>
    <property type="molecule type" value="Genomic_DNA"/>
</dbReference>
<feature type="compositionally biased region" description="Polar residues" evidence="2">
    <location>
        <begin position="342"/>
        <end position="352"/>
    </location>
</feature>
<dbReference type="Pfam" id="PF00823">
    <property type="entry name" value="PPE"/>
    <property type="match status" value="1"/>
</dbReference>